<dbReference type="RefSeq" id="WP_209676719.1">
    <property type="nucleotide sequence ID" value="NZ_JAGIOI010000001.1"/>
</dbReference>
<feature type="transmembrane region" description="Helical" evidence="5">
    <location>
        <begin position="123"/>
        <end position="147"/>
    </location>
</feature>
<dbReference type="Proteomes" id="UP000711614">
    <property type="component" value="Unassembled WGS sequence"/>
</dbReference>
<dbReference type="Pfam" id="PF07291">
    <property type="entry name" value="MauE"/>
    <property type="match status" value="1"/>
</dbReference>
<evidence type="ECO:0000256" key="2">
    <source>
        <dbReference type="ARBA" id="ARBA00022692"/>
    </source>
</evidence>
<dbReference type="SUPFAM" id="SSF52833">
    <property type="entry name" value="Thioredoxin-like"/>
    <property type="match status" value="1"/>
</dbReference>
<evidence type="ECO:0000256" key="5">
    <source>
        <dbReference type="SAM" id="Phobius"/>
    </source>
</evidence>
<comment type="subcellular location">
    <subcellularLocation>
        <location evidence="1">Membrane</location>
        <topology evidence="1">Multi-pass membrane protein</topology>
    </subcellularLocation>
</comment>
<organism evidence="7 8">
    <name type="scientific">Arthrobacter stackebrandtii</name>
    <dbReference type="NCBI Taxonomy" id="272161"/>
    <lineage>
        <taxon>Bacteria</taxon>
        <taxon>Bacillati</taxon>
        <taxon>Actinomycetota</taxon>
        <taxon>Actinomycetes</taxon>
        <taxon>Micrococcales</taxon>
        <taxon>Micrococcaceae</taxon>
        <taxon>Arthrobacter</taxon>
    </lineage>
</organism>
<reference evidence="7 8" key="1">
    <citation type="submission" date="2021-03" db="EMBL/GenBank/DDBJ databases">
        <title>Sequencing the genomes of 1000 actinobacteria strains.</title>
        <authorList>
            <person name="Klenk H.-P."/>
        </authorList>
    </citation>
    <scope>NUCLEOTIDE SEQUENCE [LARGE SCALE GENOMIC DNA]</scope>
    <source>
        <strain evidence="7 8">DSM 16005</strain>
    </source>
</reference>
<dbReference type="InterPro" id="IPR009908">
    <property type="entry name" value="Methylamine_util_MauE"/>
</dbReference>
<feature type="transmembrane region" description="Helical" evidence="5">
    <location>
        <begin position="153"/>
        <end position="169"/>
    </location>
</feature>
<evidence type="ECO:0000256" key="4">
    <source>
        <dbReference type="ARBA" id="ARBA00023136"/>
    </source>
</evidence>
<keyword evidence="2 5" id="KW-0812">Transmembrane</keyword>
<dbReference type="EMBL" id="JAGIOI010000001">
    <property type="protein sequence ID" value="MBP2411538.1"/>
    <property type="molecule type" value="Genomic_DNA"/>
</dbReference>
<evidence type="ECO:0000313" key="8">
    <source>
        <dbReference type="Proteomes" id="UP000711614"/>
    </source>
</evidence>
<evidence type="ECO:0000256" key="1">
    <source>
        <dbReference type="ARBA" id="ARBA00004141"/>
    </source>
</evidence>
<keyword evidence="3 5" id="KW-1133">Transmembrane helix</keyword>
<name>A0ABS4YUB0_9MICC</name>
<feature type="transmembrane region" description="Helical" evidence="5">
    <location>
        <begin position="71"/>
        <end position="92"/>
    </location>
</feature>
<keyword evidence="4 5" id="KW-0472">Membrane</keyword>
<gene>
    <name evidence="7" type="ORF">JOF48_000337</name>
</gene>
<feature type="domain" description="Methylamine utilisation protein MauE" evidence="6">
    <location>
        <begin position="6"/>
        <end position="134"/>
    </location>
</feature>
<evidence type="ECO:0000256" key="3">
    <source>
        <dbReference type="ARBA" id="ARBA00022989"/>
    </source>
</evidence>
<sequence>MMVSSIQLLLPLTLGMMLIASGMLKLRTPSATQAAAASFVLPKFLQSRLVAVALPIAEICIGGGLVLASGLGLRIFGAFAAVLFGVFTFLVARTILRRDVVECNCFGAMFSGHVGPPTLLRNIALTIGSLILAFGLDGSVGVVGAVANFDVSDFFWMGIVALLVGWTVIPRMKSASSASGASDELVGADWSGQPIPEAQLTNSTGQAVTLRDLSSKQAQLLIFGRPGCDACAPIIEALPEWRAKMHAAVQIKVVTSRSLESLTKAYAGEAESALHDGSSMAATILGIPGVPSAILLGTNGEVGAGPAVGQDAVIGLLDSVVAAVDG</sequence>
<accession>A0ABS4YUB0</accession>
<dbReference type="Gene3D" id="3.40.30.10">
    <property type="entry name" value="Glutaredoxin"/>
    <property type="match status" value="1"/>
</dbReference>
<protein>
    <submittedName>
        <fullName evidence="7">Membrane protein YphA (DoxX/SURF4 family)</fullName>
    </submittedName>
</protein>
<evidence type="ECO:0000313" key="7">
    <source>
        <dbReference type="EMBL" id="MBP2411538.1"/>
    </source>
</evidence>
<keyword evidence="8" id="KW-1185">Reference proteome</keyword>
<proteinExistence type="predicted"/>
<comment type="caution">
    <text evidence="7">The sequence shown here is derived from an EMBL/GenBank/DDBJ whole genome shotgun (WGS) entry which is preliminary data.</text>
</comment>
<evidence type="ECO:0000259" key="6">
    <source>
        <dbReference type="Pfam" id="PF07291"/>
    </source>
</evidence>
<dbReference type="InterPro" id="IPR036249">
    <property type="entry name" value="Thioredoxin-like_sf"/>
</dbReference>